<feature type="transmembrane region" description="Helical" evidence="1">
    <location>
        <begin position="81"/>
        <end position="99"/>
    </location>
</feature>
<feature type="transmembrane region" description="Helical" evidence="1">
    <location>
        <begin position="202"/>
        <end position="220"/>
    </location>
</feature>
<evidence type="ECO:0000313" key="3">
    <source>
        <dbReference type="Proteomes" id="UP001597012"/>
    </source>
</evidence>
<evidence type="ECO:0008006" key="4">
    <source>
        <dbReference type="Google" id="ProtNLM"/>
    </source>
</evidence>
<comment type="caution">
    <text evidence="2">The sequence shown here is derived from an EMBL/GenBank/DDBJ whole genome shotgun (WGS) entry which is preliminary data.</text>
</comment>
<evidence type="ECO:0000256" key="1">
    <source>
        <dbReference type="SAM" id="Phobius"/>
    </source>
</evidence>
<feature type="transmembrane region" description="Helical" evidence="1">
    <location>
        <begin position="136"/>
        <end position="152"/>
    </location>
</feature>
<accession>A0ABW3AZJ1</accession>
<protein>
    <recommendedName>
        <fullName evidence="4">DUF4153 domain-containing protein</fullName>
    </recommendedName>
</protein>
<keyword evidence="3" id="KW-1185">Reference proteome</keyword>
<feature type="transmembrane region" description="Helical" evidence="1">
    <location>
        <begin position="12"/>
        <end position="29"/>
    </location>
</feature>
<reference evidence="3" key="1">
    <citation type="journal article" date="2019" name="Int. J. Syst. Evol. Microbiol.">
        <title>The Global Catalogue of Microorganisms (GCM) 10K type strain sequencing project: providing services to taxonomists for standard genome sequencing and annotation.</title>
        <authorList>
            <consortium name="The Broad Institute Genomics Platform"/>
            <consortium name="The Broad Institute Genome Sequencing Center for Infectious Disease"/>
            <person name="Wu L."/>
            <person name="Ma J."/>
        </authorList>
    </citation>
    <scope>NUCLEOTIDE SEQUENCE [LARGE SCALE GENOMIC DNA]</scope>
    <source>
        <strain evidence="3">CCUG 61948</strain>
    </source>
</reference>
<keyword evidence="1" id="KW-1133">Transmembrane helix</keyword>
<name>A0ABW3AZJ1_9FLAO</name>
<feature type="transmembrane region" description="Helical" evidence="1">
    <location>
        <begin position="50"/>
        <end position="69"/>
    </location>
</feature>
<keyword evidence="1" id="KW-0812">Transmembrane</keyword>
<organism evidence="2 3">
    <name type="scientific">Maribacter chungangensis</name>
    <dbReference type="NCBI Taxonomy" id="1069117"/>
    <lineage>
        <taxon>Bacteria</taxon>
        <taxon>Pseudomonadati</taxon>
        <taxon>Bacteroidota</taxon>
        <taxon>Flavobacteriia</taxon>
        <taxon>Flavobacteriales</taxon>
        <taxon>Flavobacteriaceae</taxon>
        <taxon>Maribacter</taxon>
    </lineage>
</organism>
<gene>
    <name evidence="2" type="ORF">ACFQZJ_01880</name>
</gene>
<proteinExistence type="predicted"/>
<feature type="transmembrane region" description="Helical" evidence="1">
    <location>
        <begin position="164"/>
        <end position="182"/>
    </location>
</feature>
<evidence type="ECO:0000313" key="2">
    <source>
        <dbReference type="EMBL" id="MFD0796194.1"/>
    </source>
</evidence>
<sequence>MVENQILNNREISIIVWGFIIVLILLVQPQTKKMKTSFKNLLKIFLNSKLQIFLALMLLYNLAIVYLLVKVNLWDFSQIKNTFIWFVSVAFLSQFQMNAIKKDGNYLKRIVFDNFKFIALVQFVVDFYTFSLITELIIIPVMVFIGVIVVFYEHRNKDSKVKNFLEGVLSLFGLALLSYAIFKVTSLPNEFLNKNTGLDFVVPILLTILFIPFLFFMVVTSSYENFFITLGTYIKNKRKRVFAKIIAVIVFNVRINLFQRWINSLYQENTDSYKGLILSLKKIFKMRRAERNPKLVNPRKGWSPYIIKDVLRNQGLGTGYYKESSYEDWYSCSDYLEIGNGFLNSNISYYITGKETTAKRLKLALNVNRLEDLQEAHEVLCKLGKILFWYALKRKPPIWLEKSLLSGKGMERNIDFYRVSIIKEDYLNKTFNGYELSLILSVLDS</sequence>
<dbReference type="Proteomes" id="UP001597012">
    <property type="component" value="Unassembled WGS sequence"/>
</dbReference>
<dbReference type="EMBL" id="JBHTHY010000003">
    <property type="protein sequence ID" value="MFD0796194.1"/>
    <property type="molecule type" value="Genomic_DNA"/>
</dbReference>
<keyword evidence="1" id="KW-0472">Membrane</keyword>
<feature type="transmembrane region" description="Helical" evidence="1">
    <location>
        <begin position="241"/>
        <end position="262"/>
    </location>
</feature>